<sequence length="319" mass="35249">MTADEGLPEEPTSPVICAVVVTHRRPDDLAKSLESVSAQTRAPDHLIVVDNDDDYRVAELVAGQPIPTTYLGSRRNLGGAGGFALGMLHALALGADWVWLADDDGRPADSEVLGTLIACAARHGLAEVSPMVCDMNDPGRLAFPLRRGLVWRRRVDELRTESRSVGAPPACGGLLPGIASLFNGALFAASTLEATGVPDLRLFVRGDETEIHRRLVRSGLPFGTCLDAVYLHPQGGDEFKPILGGRMHTQFPENAAKRFYTYRNRGYLLSQPGLRRLQLQEWARFGWFFLVSRRDPAGLMEWIRLRRMGRKERFGRLQP</sequence>
<evidence type="ECO:0000256" key="1">
    <source>
        <dbReference type="ARBA" id="ARBA00004776"/>
    </source>
</evidence>
<evidence type="ECO:0000256" key="3">
    <source>
        <dbReference type="ARBA" id="ARBA00022676"/>
    </source>
</evidence>
<name>A0A101AA60_9MYCO</name>
<evidence type="ECO:0000256" key="4">
    <source>
        <dbReference type="ARBA" id="ARBA00022679"/>
    </source>
</evidence>
<dbReference type="AlphaFoldDB" id="A0A101AA60"/>
<dbReference type="SUPFAM" id="SSF53448">
    <property type="entry name" value="Nucleotide-diphospho-sugar transferases"/>
    <property type="match status" value="1"/>
</dbReference>
<dbReference type="PANTHER" id="PTHR43179">
    <property type="entry name" value="RHAMNOSYLTRANSFERASE WBBL"/>
    <property type="match status" value="1"/>
</dbReference>
<accession>A0A101AA60</accession>
<evidence type="ECO:0000259" key="6">
    <source>
        <dbReference type="Pfam" id="PF00535"/>
    </source>
</evidence>
<evidence type="ECO:0000256" key="5">
    <source>
        <dbReference type="ARBA" id="ARBA00023316"/>
    </source>
</evidence>
<evidence type="ECO:0000313" key="8">
    <source>
        <dbReference type="Proteomes" id="UP000053707"/>
    </source>
</evidence>
<comment type="caution">
    <text evidence="7">The sequence shown here is derived from an EMBL/GenBank/DDBJ whole genome shotgun (WGS) entry which is preliminary data.</text>
</comment>
<feature type="domain" description="Glycosyltransferase 2-like" evidence="6">
    <location>
        <begin position="18"/>
        <end position="125"/>
    </location>
</feature>
<dbReference type="InterPro" id="IPR001173">
    <property type="entry name" value="Glyco_trans_2-like"/>
</dbReference>
<dbReference type="Pfam" id="PF00535">
    <property type="entry name" value="Glycos_transf_2"/>
    <property type="match status" value="1"/>
</dbReference>
<dbReference type="RefSeq" id="WP_064394862.1">
    <property type="nucleotide sequence ID" value="NZ_LQIR01000007.1"/>
</dbReference>
<comment type="pathway">
    <text evidence="1">Cell wall biogenesis; cell wall polysaccharide biosynthesis.</text>
</comment>
<protein>
    <submittedName>
        <fullName evidence="7">Galactofuranosyl transferase</fullName>
    </submittedName>
</protein>
<keyword evidence="5" id="KW-0961">Cell wall biogenesis/degradation</keyword>
<keyword evidence="8" id="KW-1185">Reference proteome</keyword>
<reference evidence="7 8" key="1">
    <citation type="submission" date="2016-01" db="EMBL/GenBank/DDBJ databases">
        <authorList>
            <consortium name="TB Trials Study Group"/>
            <person name="Sutton G."/>
            <person name="Brinkac L."/>
            <person name="Sanka R."/>
            <person name="Adams M."/>
            <person name="Lau E.L."/>
            <person name="Macaden R."/>
            <person name="Grewal H.M.S."/>
        </authorList>
    </citation>
    <scope>NUCLEOTIDE SEQUENCE [LARGE SCALE GENOMIC DNA]</scope>
    <source>
        <strain evidence="7 8">IS-1744</strain>
    </source>
</reference>
<gene>
    <name evidence="7" type="ORF">AU192_05780</name>
</gene>
<dbReference type="GO" id="GO:0071555">
    <property type="term" value="P:cell wall organization"/>
    <property type="evidence" value="ECO:0007669"/>
    <property type="project" value="UniProtKB-KW"/>
</dbReference>
<dbReference type="Gene3D" id="3.90.550.10">
    <property type="entry name" value="Spore Coat Polysaccharide Biosynthesis Protein SpsA, Chain A"/>
    <property type="match status" value="1"/>
</dbReference>
<keyword evidence="3" id="KW-0328">Glycosyltransferase</keyword>
<dbReference type="GO" id="GO:0016757">
    <property type="term" value="F:glycosyltransferase activity"/>
    <property type="evidence" value="ECO:0007669"/>
    <property type="project" value="UniProtKB-KW"/>
</dbReference>
<dbReference type="PANTHER" id="PTHR43179:SF12">
    <property type="entry name" value="GALACTOFURANOSYLTRANSFERASE GLFT2"/>
    <property type="match status" value="1"/>
</dbReference>
<dbReference type="InterPro" id="IPR029044">
    <property type="entry name" value="Nucleotide-diphossugar_trans"/>
</dbReference>
<dbReference type="Proteomes" id="UP000053707">
    <property type="component" value="Unassembled WGS sequence"/>
</dbReference>
<evidence type="ECO:0000313" key="7">
    <source>
        <dbReference type="EMBL" id="KUI19271.1"/>
    </source>
</evidence>
<comment type="similarity">
    <text evidence="2">Belongs to the glycosyltransferase 2 family.</text>
</comment>
<organism evidence="7 8">
    <name type="scientific">Mycobacterium lehmannii</name>
    <dbReference type="NCBI Taxonomy" id="2048550"/>
    <lineage>
        <taxon>Bacteria</taxon>
        <taxon>Bacillati</taxon>
        <taxon>Actinomycetota</taxon>
        <taxon>Actinomycetes</taxon>
        <taxon>Mycobacteriales</taxon>
        <taxon>Mycobacteriaceae</taxon>
        <taxon>Mycobacterium</taxon>
    </lineage>
</organism>
<proteinExistence type="inferred from homology"/>
<keyword evidence="4 7" id="KW-0808">Transferase</keyword>
<evidence type="ECO:0000256" key="2">
    <source>
        <dbReference type="ARBA" id="ARBA00006739"/>
    </source>
</evidence>
<dbReference type="EMBL" id="LQIR01000007">
    <property type="protein sequence ID" value="KUI19271.1"/>
    <property type="molecule type" value="Genomic_DNA"/>
</dbReference>